<name>A0AAD4PWZ5_9EURO</name>
<evidence type="ECO:0000256" key="1">
    <source>
        <dbReference type="ARBA" id="ARBA00022679"/>
    </source>
</evidence>
<dbReference type="SUPFAM" id="SSF53335">
    <property type="entry name" value="S-adenosyl-L-methionine-dependent methyltransferases"/>
    <property type="match status" value="1"/>
</dbReference>
<dbReference type="PANTHER" id="PTHR43861">
    <property type="entry name" value="TRANS-ACONITATE 2-METHYLTRANSFERASE-RELATED"/>
    <property type="match status" value="1"/>
</dbReference>
<accession>A0AAD4PWZ5</accession>
<proteinExistence type="predicted"/>
<sequence>MESNTIRDNVRKAYDSMAEHYLEWTHASHGTRLGYIQRLLDLLESQHKDQTPPQQTLHALELGCGAGVPGTQFLISKGISVTANDISSAQISLARTHLPSSVTLIEGDMMDLEFPAAQFDCVIALYSIFHLPRDDQRTMLQRIRGWLKPGGLFLGSFAAGELEEKEKAWLGATDGVMHWAGWGVEQTCAVFGELGWEVLVKEVKTEIEDGKAIPFLWVMAR</sequence>
<dbReference type="InterPro" id="IPR041698">
    <property type="entry name" value="Methyltransf_25"/>
</dbReference>
<dbReference type="AlphaFoldDB" id="A0AAD4PWZ5"/>
<protein>
    <submittedName>
        <fullName evidence="3">O-methyltransferase</fullName>
    </submittedName>
</protein>
<keyword evidence="4" id="KW-1185">Reference proteome</keyword>
<gene>
    <name evidence="3" type="ORF">BGW36DRAFT_431623</name>
</gene>
<dbReference type="Pfam" id="PF13649">
    <property type="entry name" value="Methyltransf_25"/>
    <property type="match status" value="1"/>
</dbReference>
<comment type="caution">
    <text evidence="3">The sequence shown here is derived from an EMBL/GenBank/DDBJ whole genome shotgun (WGS) entry which is preliminary data.</text>
</comment>
<dbReference type="RefSeq" id="XP_046068409.1">
    <property type="nucleotide sequence ID" value="XM_046221008.1"/>
</dbReference>
<reference evidence="3" key="1">
    <citation type="submission" date="2021-12" db="EMBL/GenBank/DDBJ databases">
        <title>Convergent genome expansion in fungi linked to evolution of root-endophyte symbiosis.</title>
        <authorList>
            <consortium name="DOE Joint Genome Institute"/>
            <person name="Ke Y.-H."/>
            <person name="Bonito G."/>
            <person name="Liao H.-L."/>
            <person name="Looney B."/>
            <person name="Rojas-Flechas A."/>
            <person name="Nash J."/>
            <person name="Hameed K."/>
            <person name="Schadt C."/>
            <person name="Martin F."/>
            <person name="Crous P.W."/>
            <person name="Miettinen O."/>
            <person name="Magnuson J.K."/>
            <person name="Labbe J."/>
            <person name="Jacobson D."/>
            <person name="Doktycz M.J."/>
            <person name="Veneault-Fourrey C."/>
            <person name="Kuo A."/>
            <person name="Mondo S."/>
            <person name="Calhoun S."/>
            <person name="Riley R."/>
            <person name="Ohm R."/>
            <person name="LaButti K."/>
            <person name="Andreopoulos B."/>
            <person name="Pangilinan J."/>
            <person name="Nolan M."/>
            <person name="Tritt A."/>
            <person name="Clum A."/>
            <person name="Lipzen A."/>
            <person name="Daum C."/>
            <person name="Barry K."/>
            <person name="Grigoriev I.V."/>
            <person name="Vilgalys R."/>
        </authorList>
    </citation>
    <scope>NUCLEOTIDE SEQUENCE</scope>
    <source>
        <strain evidence="3">PMI_201</strain>
    </source>
</reference>
<dbReference type="Proteomes" id="UP001201262">
    <property type="component" value="Unassembled WGS sequence"/>
</dbReference>
<dbReference type="GeneID" id="70251295"/>
<evidence type="ECO:0000259" key="2">
    <source>
        <dbReference type="Pfam" id="PF13649"/>
    </source>
</evidence>
<dbReference type="GO" id="GO:0016740">
    <property type="term" value="F:transferase activity"/>
    <property type="evidence" value="ECO:0007669"/>
    <property type="project" value="UniProtKB-KW"/>
</dbReference>
<dbReference type="Gene3D" id="3.40.50.150">
    <property type="entry name" value="Vaccinia Virus protein VP39"/>
    <property type="match status" value="1"/>
</dbReference>
<organism evidence="3 4">
    <name type="scientific">Talaromyces proteolyticus</name>
    <dbReference type="NCBI Taxonomy" id="1131652"/>
    <lineage>
        <taxon>Eukaryota</taxon>
        <taxon>Fungi</taxon>
        <taxon>Dikarya</taxon>
        <taxon>Ascomycota</taxon>
        <taxon>Pezizomycotina</taxon>
        <taxon>Eurotiomycetes</taxon>
        <taxon>Eurotiomycetidae</taxon>
        <taxon>Eurotiales</taxon>
        <taxon>Trichocomaceae</taxon>
        <taxon>Talaromyces</taxon>
        <taxon>Talaromyces sect. Bacilispori</taxon>
    </lineage>
</organism>
<feature type="domain" description="Methyltransferase" evidence="2">
    <location>
        <begin position="60"/>
        <end position="151"/>
    </location>
</feature>
<evidence type="ECO:0000313" key="4">
    <source>
        <dbReference type="Proteomes" id="UP001201262"/>
    </source>
</evidence>
<evidence type="ECO:0000313" key="3">
    <source>
        <dbReference type="EMBL" id="KAH8692412.1"/>
    </source>
</evidence>
<dbReference type="EMBL" id="JAJTJA010000011">
    <property type="protein sequence ID" value="KAH8692412.1"/>
    <property type="molecule type" value="Genomic_DNA"/>
</dbReference>
<keyword evidence="1" id="KW-0808">Transferase</keyword>
<dbReference type="InterPro" id="IPR029063">
    <property type="entry name" value="SAM-dependent_MTases_sf"/>
</dbReference>
<dbReference type="CDD" id="cd02440">
    <property type="entry name" value="AdoMet_MTases"/>
    <property type="match status" value="1"/>
</dbReference>